<dbReference type="RefSeq" id="WP_224080876.1">
    <property type="nucleotide sequence ID" value="NZ_CAJZAI010000007.1"/>
</dbReference>
<evidence type="ECO:0008006" key="6">
    <source>
        <dbReference type="Google" id="ProtNLM"/>
    </source>
</evidence>
<keyword evidence="1" id="KW-0812">Transmembrane</keyword>
<organism evidence="4 5">
    <name type="scientific">Cupriavidus laharis</name>
    <dbReference type="NCBI Taxonomy" id="151654"/>
    <lineage>
        <taxon>Bacteria</taxon>
        <taxon>Pseudomonadati</taxon>
        <taxon>Pseudomonadota</taxon>
        <taxon>Betaproteobacteria</taxon>
        <taxon>Burkholderiales</taxon>
        <taxon>Burkholderiaceae</taxon>
        <taxon>Cupriavidus</taxon>
    </lineage>
</organism>
<keyword evidence="1" id="KW-0472">Membrane</keyword>
<feature type="domain" description="Type 4 fimbrial biogenesis protein PilX N-terminal" evidence="3">
    <location>
        <begin position="17"/>
        <end position="61"/>
    </location>
</feature>
<feature type="domain" description="PilX/PilW C-terminal" evidence="2">
    <location>
        <begin position="97"/>
        <end position="180"/>
    </location>
</feature>
<dbReference type="Proteomes" id="UP000727654">
    <property type="component" value="Unassembled WGS sequence"/>
</dbReference>
<protein>
    <recommendedName>
        <fullName evidence="6">Pilus assembly protein PilX</fullName>
    </recommendedName>
</protein>
<feature type="transmembrane region" description="Helical" evidence="1">
    <location>
        <begin position="15"/>
        <end position="38"/>
    </location>
</feature>
<name>A0ABM8X974_9BURK</name>
<reference evidence="4 5" key="1">
    <citation type="submission" date="2021-08" db="EMBL/GenBank/DDBJ databases">
        <authorList>
            <person name="Peeters C."/>
        </authorList>
    </citation>
    <scope>NUCLEOTIDE SEQUENCE [LARGE SCALE GENOMIC DNA]</scope>
    <source>
        <strain evidence="4 5">LMG 23992</strain>
    </source>
</reference>
<proteinExistence type="predicted"/>
<dbReference type="EMBL" id="CAJZAI010000007">
    <property type="protein sequence ID" value="CAG9176556.1"/>
    <property type="molecule type" value="Genomic_DNA"/>
</dbReference>
<dbReference type="Pfam" id="PF14341">
    <property type="entry name" value="PilX_N"/>
    <property type="match status" value="1"/>
</dbReference>
<dbReference type="Pfam" id="PF13681">
    <property type="entry name" value="PilX"/>
    <property type="match status" value="1"/>
</dbReference>
<evidence type="ECO:0000259" key="2">
    <source>
        <dbReference type="Pfam" id="PF13681"/>
    </source>
</evidence>
<dbReference type="InterPro" id="IPR025746">
    <property type="entry name" value="PilX_N_dom"/>
</dbReference>
<keyword evidence="1" id="KW-1133">Transmembrane helix</keyword>
<sequence length="192" mass="20390">MSKIRPQSRRGRRTAGGFVLVVGMLFLVIMTLFAVAMFRSVGVQESIAGNTRDKQRAFEAAHNAMKYGERWLGLGKGGTGTDCEASVTTATAPNGIQVCRAALARPMALPWATRADYRPPTMTVAAGGGMAGADINYQRQPGLYVQYLGATPDQRFQLYRVSAAGFGGNEDTAAVLQSTVEVGDGITDHGSL</sequence>
<evidence type="ECO:0000256" key="1">
    <source>
        <dbReference type="SAM" id="Phobius"/>
    </source>
</evidence>
<keyword evidence="5" id="KW-1185">Reference proteome</keyword>
<accession>A0ABM8X974</accession>
<gene>
    <name evidence="4" type="ORF">LMG23992_03310</name>
</gene>
<evidence type="ECO:0000313" key="5">
    <source>
        <dbReference type="Proteomes" id="UP000727654"/>
    </source>
</evidence>
<dbReference type="InterPro" id="IPR025205">
    <property type="entry name" value="PilX/PilW_C"/>
</dbReference>
<comment type="caution">
    <text evidence="4">The sequence shown here is derived from an EMBL/GenBank/DDBJ whole genome shotgun (WGS) entry which is preliminary data.</text>
</comment>
<evidence type="ECO:0000313" key="4">
    <source>
        <dbReference type="EMBL" id="CAG9176556.1"/>
    </source>
</evidence>
<evidence type="ECO:0000259" key="3">
    <source>
        <dbReference type="Pfam" id="PF14341"/>
    </source>
</evidence>